<reference evidence="1 2" key="1">
    <citation type="journal article" date="2018" name="PLoS ONE">
        <title>The draft genome of Kipferlia bialata reveals reductive genome evolution in fornicate parasites.</title>
        <authorList>
            <person name="Tanifuji G."/>
            <person name="Takabayashi S."/>
            <person name="Kume K."/>
            <person name="Takagi M."/>
            <person name="Nakayama T."/>
            <person name="Kamikawa R."/>
            <person name="Inagaki Y."/>
            <person name="Hashimoto T."/>
        </authorList>
    </citation>
    <scope>NUCLEOTIDE SEQUENCE [LARGE SCALE GENOMIC DNA]</scope>
    <source>
        <strain evidence="1">NY0173</strain>
    </source>
</reference>
<keyword evidence="2" id="KW-1185">Reference proteome</keyword>
<sequence>EEHQALTLQQVSEAVERSAGKHLTSQDLSTLTALVPDAIAVSVMQGVEGATYGLRWNGPYTKEALAATRLKLVHALKEYLPMEGEEVTPLPTGQLPALPAPIPSAAALRNLLGPKPVHTPSDPLGKGDALSVYSQEAGVEISSKVRSMFDQRKRSQETIAKS</sequence>
<proteinExistence type="predicted"/>
<name>A0A9K3DAB9_9EUKA</name>
<dbReference type="Proteomes" id="UP000265618">
    <property type="component" value="Unassembled WGS sequence"/>
</dbReference>
<protein>
    <submittedName>
        <fullName evidence="1">Uncharacterized protein</fullName>
    </submittedName>
</protein>
<comment type="caution">
    <text evidence="1">The sequence shown here is derived from an EMBL/GenBank/DDBJ whole genome shotgun (WGS) entry which is preliminary data.</text>
</comment>
<evidence type="ECO:0000313" key="2">
    <source>
        <dbReference type="Proteomes" id="UP000265618"/>
    </source>
</evidence>
<dbReference type="AlphaFoldDB" id="A0A9K3DAB9"/>
<evidence type="ECO:0000313" key="1">
    <source>
        <dbReference type="EMBL" id="GIQ91816.1"/>
    </source>
</evidence>
<dbReference type="EMBL" id="BDIP01008380">
    <property type="protein sequence ID" value="GIQ91816.1"/>
    <property type="molecule type" value="Genomic_DNA"/>
</dbReference>
<feature type="non-terminal residue" evidence="1">
    <location>
        <position position="162"/>
    </location>
</feature>
<organism evidence="1 2">
    <name type="scientific">Kipferlia bialata</name>
    <dbReference type="NCBI Taxonomy" id="797122"/>
    <lineage>
        <taxon>Eukaryota</taxon>
        <taxon>Metamonada</taxon>
        <taxon>Carpediemonas-like organisms</taxon>
        <taxon>Kipferlia</taxon>
    </lineage>
</organism>
<gene>
    <name evidence="1" type="ORF">KIPB_015230</name>
</gene>
<accession>A0A9K3DAB9</accession>
<feature type="non-terminal residue" evidence="1">
    <location>
        <position position="1"/>
    </location>
</feature>